<protein>
    <recommendedName>
        <fullName evidence="3">NIL domain-containing protein</fullName>
    </recommendedName>
</protein>
<name>A0A1H6QBH4_9BACT</name>
<dbReference type="EMBL" id="FNXY01000001">
    <property type="protein sequence ID" value="SEI37517.1"/>
    <property type="molecule type" value="Genomic_DNA"/>
</dbReference>
<evidence type="ECO:0008006" key="3">
    <source>
        <dbReference type="Google" id="ProtNLM"/>
    </source>
</evidence>
<organism evidence="1 2">
    <name type="scientific">Dyadobacter koreensis</name>
    <dbReference type="NCBI Taxonomy" id="408657"/>
    <lineage>
        <taxon>Bacteria</taxon>
        <taxon>Pseudomonadati</taxon>
        <taxon>Bacteroidota</taxon>
        <taxon>Cytophagia</taxon>
        <taxon>Cytophagales</taxon>
        <taxon>Spirosomataceae</taxon>
        <taxon>Dyadobacter</taxon>
    </lineage>
</organism>
<dbReference type="Proteomes" id="UP000199532">
    <property type="component" value="Unassembled WGS sequence"/>
</dbReference>
<dbReference type="AlphaFoldDB" id="A0A1H6QBH4"/>
<accession>A0A1H6QBH4</accession>
<proteinExistence type="predicted"/>
<gene>
    <name evidence="1" type="ORF">SAMN04487995_0142</name>
</gene>
<evidence type="ECO:0000313" key="1">
    <source>
        <dbReference type="EMBL" id="SEI37517.1"/>
    </source>
</evidence>
<keyword evidence="2" id="KW-1185">Reference proteome</keyword>
<evidence type="ECO:0000313" key="2">
    <source>
        <dbReference type="Proteomes" id="UP000199532"/>
    </source>
</evidence>
<sequence length="78" mass="8831">MKNTYKLKITYPKILSLHQITSLVKSVHGVHIQGINLVSTERAVVGILTLESPDQVRFNSVVSLIRSWNEIIVDVNEF</sequence>
<reference evidence="1 2" key="1">
    <citation type="submission" date="2016-10" db="EMBL/GenBank/DDBJ databases">
        <authorList>
            <person name="de Groot N.N."/>
        </authorList>
    </citation>
    <scope>NUCLEOTIDE SEQUENCE [LARGE SCALE GENOMIC DNA]</scope>
    <source>
        <strain evidence="1 2">DSM 19938</strain>
    </source>
</reference>